<dbReference type="Gene3D" id="3.40.50.1110">
    <property type="entry name" value="SGNH hydrolase"/>
    <property type="match status" value="1"/>
</dbReference>
<evidence type="ECO:0000256" key="5">
    <source>
        <dbReference type="ARBA" id="ARBA00022801"/>
    </source>
</evidence>
<protein>
    <recommendedName>
        <fullName evidence="11">GDSL esterase/lipase</fullName>
    </recommendedName>
</protein>
<dbReference type="PANTHER" id="PTHR45650">
    <property type="entry name" value="GDSL-LIKE LIPASE/ACYLHYDROLASE-RELATED"/>
    <property type="match status" value="1"/>
</dbReference>
<dbReference type="EMBL" id="JAPFFI010000015">
    <property type="protein sequence ID" value="KAJ6360586.1"/>
    <property type="molecule type" value="Genomic_DNA"/>
</dbReference>
<dbReference type="InterPro" id="IPR001087">
    <property type="entry name" value="GDSL"/>
</dbReference>
<gene>
    <name evidence="9" type="ORF">OIU77_004577</name>
</gene>
<evidence type="ECO:0008006" key="11">
    <source>
        <dbReference type="Google" id="ProtNLM"/>
    </source>
</evidence>
<keyword evidence="3" id="KW-0964">Secreted</keyword>
<name>A0ABQ9AUX2_9ROSI</name>
<evidence type="ECO:0000256" key="3">
    <source>
        <dbReference type="ARBA" id="ARBA00022525"/>
    </source>
</evidence>
<evidence type="ECO:0000256" key="2">
    <source>
        <dbReference type="ARBA" id="ARBA00008668"/>
    </source>
</evidence>
<keyword evidence="5" id="KW-0378">Hydrolase</keyword>
<keyword evidence="10" id="KW-1185">Reference proteome</keyword>
<keyword evidence="6" id="KW-0442">Lipid degradation</keyword>
<evidence type="ECO:0000256" key="4">
    <source>
        <dbReference type="ARBA" id="ARBA00022729"/>
    </source>
</evidence>
<evidence type="ECO:0000256" key="8">
    <source>
        <dbReference type="SAM" id="SignalP"/>
    </source>
</evidence>
<feature type="chain" id="PRO_5046851828" description="GDSL esterase/lipase" evidence="8">
    <location>
        <begin position="31"/>
        <end position="236"/>
    </location>
</feature>
<reference evidence="9" key="1">
    <citation type="submission" date="2022-10" db="EMBL/GenBank/DDBJ databases">
        <authorList>
            <person name="Hyden B.L."/>
            <person name="Feng K."/>
            <person name="Yates T."/>
            <person name="Jawdy S."/>
            <person name="Smart L.B."/>
            <person name="Muchero W."/>
        </authorList>
    </citation>
    <scope>NUCLEOTIDE SEQUENCE</scope>
    <source>
        <tissue evidence="9">Shoot tip</tissue>
    </source>
</reference>
<organism evidence="9 10">
    <name type="scientific">Salix suchowensis</name>
    <dbReference type="NCBI Taxonomy" id="1278906"/>
    <lineage>
        <taxon>Eukaryota</taxon>
        <taxon>Viridiplantae</taxon>
        <taxon>Streptophyta</taxon>
        <taxon>Embryophyta</taxon>
        <taxon>Tracheophyta</taxon>
        <taxon>Spermatophyta</taxon>
        <taxon>Magnoliopsida</taxon>
        <taxon>eudicotyledons</taxon>
        <taxon>Gunneridae</taxon>
        <taxon>Pentapetalae</taxon>
        <taxon>rosids</taxon>
        <taxon>fabids</taxon>
        <taxon>Malpighiales</taxon>
        <taxon>Salicaceae</taxon>
        <taxon>Saliceae</taxon>
        <taxon>Salix</taxon>
    </lineage>
</organism>
<proteinExistence type="inferred from homology"/>
<evidence type="ECO:0000313" key="10">
    <source>
        <dbReference type="Proteomes" id="UP001141253"/>
    </source>
</evidence>
<dbReference type="InterPro" id="IPR036514">
    <property type="entry name" value="SGNH_hydro_sf"/>
</dbReference>
<dbReference type="PANTHER" id="PTHR45650:SF12">
    <property type="entry name" value="ZINC FINGER PROTEIN"/>
    <property type="match status" value="1"/>
</dbReference>
<comment type="caution">
    <text evidence="9">The sequence shown here is derived from an EMBL/GenBank/DDBJ whole genome shotgun (WGS) entry which is preliminary data.</text>
</comment>
<comment type="subcellular location">
    <subcellularLocation>
        <location evidence="1">Secreted</location>
    </subcellularLocation>
</comment>
<keyword evidence="7" id="KW-0443">Lipid metabolism</keyword>
<comment type="similarity">
    <text evidence="2">Belongs to the 'GDSL' lipolytic enzyme family.</text>
</comment>
<reference evidence="9" key="2">
    <citation type="journal article" date="2023" name="Int. J. Mol. Sci.">
        <title>De Novo Assembly and Annotation of 11 Diverse Shrub Willow (Salix) Genomes Reveals Novel Gene Organization in Sex-Linked Regions.</title>
        <authorList>
            <person name="Hyden B."/>
            <person name="Feng K."/>
            <person name="Yates T.B."/>
            <person name="Jawdy S."/>
            <person name="Cereghino C."/>
            <person name="Smart L.B."/>
            <person name="Muchero W."/>
        </authorList>
    </citation>
    <scope>NUCLEOTIDE SEQUENCE</scope>
    <source>
        <tissue evidence="9">Shoot tip</tissue>
    </source>
</reference>
<dbReference type="InterPro" id="IPR051238">
    <property type="entry name" value="GDSL_esterase/lipase"/>
</dbReference>
<keyword evidence="4 8" id="KW-0732">Signal</keyword>
<accession>A0ABQ9AUX2</accession>
<sequence length="236" mass="26265">MMRGNMRSFGADSVLSVTLILVLSAARAFAQPQRGLVPGFFIFGDSLVDNGNNNRLVTLARANYRPYGIDFPQGSTMNQQVANFGMTVEEMRRFFRGDNNALTSYLSKCIFYSGMGSNDYLNNYFMSDFYSTNHDYTPNAFASVLLQDYTRQLTQLYALGARKVIVTAIGQIGCIPYQLARYNGTNSRCNEKINSAISLFNSGLLKLVQNFNNGGLPGAKFVYLDSYKSSNACFEL</sequence>
<dbReference type="Proteomes" id="UP001141253">
    <property type="component" value="Chromosome 13"/>
</dbReference>
<dbReference type="Pfam" id="PF00657">
    <property type="entry name" value="Lipase_GDSL"/>
    <property type="match status" value="1"/>
</dbReference>
<evidence type="ECO:0000313" key="9">
    <source>
        <dbReference type="EMBL" id="KAJ6360586.1"/>
    </source>
</evidence>
<evidence type="ECO:0000256" key="1">
    <source>
        <dbReference type="ARBA" id="ARBA00004613"/>
    </source>
</evidence>
<feature type="signal peptide" evidence="8">
    <location>
        <begin position="1"/>
        <end position="30"/>
    </location>
</feature>
<evidence type="ECO:0000256" key="7">
    <source>
        <dbReference type="ARBA" id="ARBA00023098"/>
    </source>
</evidence>
<evidence type="ECO:0000256" key="6">
    <source>
        <dbReference type="ARBA" id="ARBA00022963"/>
    </source>
</evidence>